<dbReference type="OrthoDB" id="3687641at2759"/>
<keyword evidence="4" id="KW-0812">Transmembrane</keyword>
<proteinExistence type="inferred from homology"/>
<dbReference type="PANTHER" id="PTHR33365">
    <property type="entry name" value="YALI0B05434P"/>
    <property type="match status" value="1"/>
</dbReference>
<sequence length="208" mass="23916">MVRNTLLGYPPVLFIALLGAIKLGLLLRLQAAWQQTFPEYVPGAGEFSYLGTDYPREFPMAPLRNVETFIEASIHYQLNGTVADSEWETLFPGNGLIVLGPHKQVFSISMFHQLRCLNIIRNAIVERGGIWGHNGSSELVHHCVNYLRQMVLCRASLHLDDVVGRGRPEVFTDIFECKDWDMVYLTVKENQRIHSKHRIFRPNEYQFD</sequence>
<comment type="pathway">
    <text evidence="1">Mycotoxin biosynthesis.</text>
</comment>
<evidence type="ECO:0000256" key="3">
    <source>
        <dbReference type="ARBA" id="ARBA00035112"/>
    </source>
</evidence>
<dbReference type="GO" id="GO:0043386">
    <property type="term" value="P:mycotoxin biosynthetic process"/>
    <property type="evidence" value="ECO:0007669"/>
    <property type="project" value="InterPro"/>
</dbReference>
<dbReference type="STRING" id="47428.A0A284RTF5"/>
<protein>
    <recommendedName>
        <fullName evidence="7">Oxidase ustYa</fullName>
    </recommendedName>
</protein>
<accession>A0A284RTF5</accession>
<dbReference type="EMBL" id="FUEG01000016">
    <property type="protein sequence ID" value="SJL12039.1"/>
    <property type="molecule type" value="Genomic_DNA"/>
</dbReference>
<gene>
    <name evidence="5" type="ORF">ARMOST_15456</name>
</gene>
<keyword evidence="4" id="KW-0472">Membrane</keyword>
<dbReference type="PANTHER" id="PTHR33365:SF11">
    <property type="entry name" value="TAT PATHWAY SIGNAL SEQUENCE"/>
    <property type="match status" value="1"/>
</dbReference>
<dbReference type="AlphaFoldDB" id="A0A284RTF5"/>
<dbReference type="InterPro" id="IPR021765">
    <property type="entry name" value="UstYa-like"/>
</dbReference>
<evidence type="ECO:0000313" key="5">
    <source>
        <dbReference type="EMBL" id="SJL12039.1"/>
    </source>
</evidence>
<name>A0A284RTF5_ARMOS</name>
<feature type="transmembrane region" description="Helical" evidence="4">
    <location>
        <begin position="6"/>
        <end position="27"/>
    </location>
</feature>
<dbReference type="Proteomes" id="UP000219338">
    <property type="component" value="Unassembled WGS sequence"/>
</dbReference>
<evidence type="ECO:0008006" key="7">
    <source>
        <dbReference type="Google" id="ProtNLM"/>
    </source>
</evidence>
<dbReference type="GO" id="GO:0016491">
    <property type="term" value="F:oxidoreductase activity"/>
    <property type="evidence" value="ECO:0007669"/>
    <property type="project" value="UniProtKB-KW"/>
</dbReference>
<evidence type="ECO:0000256" key="1">
    <source>
        <dbReference type="ARBA" id="ARBA00004685"/>
    </source>
</evidence>
<organism evidence="5 6">
    <name type="scientific">Armillaria ostoyae</name>
    <name type="common">Armillaria root rot fungus</name>
    <dbReference type="NCBI Taxonomy" id="47428"/>
    <lineage>
        <taxon>Eukaryota</taxon>
        <taxon>Fungi</taxon>
        <taxon>Dikarya</taxon>
        <taxon>Basidiomycota</taxon>
        <taxon>Agaricomycotina</taxon>
        <taxon>Agaricomycetes</taxon>
        <taxon>Agaricomycetidae</taxon>
        <taxon>Agaricales</taxon>
        <taxon>Marasmiineae</taxon>
        <taxon>Physalacriaceae</taxon>
        <taxon>Armillaria</taxon>
    </lineage>
</organism>
<keyword evidence="4" id="KW-1133">Transmembrane helix</keyword>
<dbReference type="Pfam" id="PF11807">
    <property type="entry name" value="UstYa"/>
    <property type="match status" value="1"/>
</dbReference>
<dbReference type="OMA" id="WGHNGSS"/>
<comment type="similarity">
    <text evidence="3">Belongs to the ustYa family.</text>
</comment>
<reference evidence="6" key="1">
    <citation type="journal article" date="2017" name="Nat. Ecol. Evol.">
        <title>Genome expansion and lineage-specific genetic innovations in the forest pathogenic fungi Armillaria.</title>
        <authorList>
            <person name="Sipos G."/>
            <person name="Prasanna A.N."/>
            <person name="Walter M.C."/>
            <person name="O'Connor E."/>
            <person name="Balint B."/>
            <person name="Krizsan K."/>
            <person name="Kiss B."/>
            <person name="Hess J."/>
            <person name="Varga T."/>
            <person name="Slot J."/>
            <person name="Riley R."/>
            <person name="Boka B."/>
            <person name="Rigling D."/>
            <person name="Barry K."/>
            <person name="Lee J."/>
            <person name="Mihaltcheva S."/>
            <person name="LaButti K."/>
            <person name="Lipzen A."/>
            <person name="Waldron R."/>
            <person name="Moloney N.M."/>
            <person name="Sperisen C."/>
            <person name="Kredics L."/>
            <person name="Vagvoelgyi C."/>
            <person name="Patrignani A."/>
            <person name="Fitzpatrick D."/>
            <person name="Nagy I."/>
            <person name="Doyle S."/>
            <person name="Anderson J.B."/>
            <person name="Grigoriev I.V."/>
            <person name="Gueldener U."/>
            <person name="Muensterkoetter M."/>
            <person name="Nagy L.G."/>
        </authorList>
    </citation>
    <scope>NUCLEOTIDE SEQUENCE [LARGE SCALE GENOMIC DNA]</scope>
    <source>
        <strain evidence="6">C18/9</strain>
    </source>
</reference>
<evidence type="ECO:0000313" key="6">
    <source>
        <dbReference type="Proteomes" id="UP000219338"/>
    </source>
</evidence>
<evidence type="ECO:0000256" key="4">
    <source>
        <dbReference type="SAM" id="Phobius"/>
    </source>
</evidence>
<evidence type="ECO:0000256" key="2">
    <source>
        <dbReference type="ARBA" id="ARBA00023002"/>
    </source>
</evidence>
<keyword evidence="2" id="KW-0560">Oxidoreductase</keyword>
<keyword evidence="6" id="KW-1185">Reference proteome</keyword>